<keyword evidence="4" id="KW-1185">Reference proteome</keyword>
<dbReference type="RefSeq" id="WP_053179925.1">
    <property type="nucleotide sequence ID" value="NZ_LGIA01000029.1"/>
</dbReference>
<feature type="domain" description="SusE outer membrane protein" evidence="2">
    <location>
        <begin position="36"/>
        <end position="131"/>
    </location>
</feature>
<feature type="chain" id="PRO_5005591416" description="SusE outer membrane protein domain-containing protein" evidence="1">
    <location>
        <begin position="23"/>
        <end position="380"/>
    </location>
</feature>
<dbReference type="STRING" id="1409788.NC99_07840"/>
<dbReference type="Proteomes" id="UP000036958">
    <property type="component" value="Unassembled WGS sequence"/>
</dbReference>
<organism evidence="3 4">
    <name type="scientific">Sunxiuqinia dokdonensis</name>
    <dbReference type="NCBI Taxonomy" id="1409788"/>
    <lineage>
        <taxon>Bacteria</taxon>
        <taxon>Pseudomonadati</taxon>
        <taxon>Bacteroidota</taxon>
        <taxon>Bacteroidia</taxon>
        <taxon>Marinilabiliales</taxon>
        <taxon>Prolixibacteraceae</taxon>
        <taxon>Sunxiuqinia</taxon>
    </lineage>
</organism>
<evidence type="ECO:0000313" key="4">
    <source>
        <dbReference type="Proteomes" id="UP000036958"/>
    </source>
</evidence>
<evidence type="ECO:0000259" key="2">
    <source>
        <dbReference type="Pfam" id="PF14292"/>
    </source>
</evidence>
<dbReference type="PATRIC" id="fig|1409788.3.peg.800"/>
<name>A0A0L8VDX6_9BACT</name>
<sequence length="380" mass="42139">MKKIVIRLTVIASLFLALTACEDEGGDLDTRLAAVSVLTEPLDGKEVALETSAGASTYFEWEYANVEESGTAVYQIAFDKADGDFSNPVYLTSSDNNGLYNNTSITHKQLNKIAGMMGIGSSETGTFKWTVFSSKGLRTLKAEEERTITVTRLAGFADLPIDVYVTGEGSEGGDDLSQAHQMKAVAGGEFEIYTQLTAGDPFYFTDGTSDVHREFFTDGSLIKENGTSTVETTGVYRITLDFNTGACTYALVTRIGFYFSPEGQILFDLPYVGNGIFRAEDQTVTFKQESWGRDERYKFRMFVKENGGTDPETELEWGTLNGTDSRPTPTSPESYYYIRLIDNPTQWDNKWKLMGDFDDVPADYTIYLQAGQPYTHSITK</sequence>
<gene>
    <name evidence="3" type="ORF">NC99_07840</name>
</gene>
<proteinExistence type="predicted"/>
<evidence type="ECO:0000313" key="3">
    <source>
        <dbReference type="EMBL" id="KOH46392.1"/>
    </source>
</evidence>
<dbReference type="AlphaFoldDB" id="A0A0L8VDX6"/>
<evidence type="ECO:0000256" key="1">
    <source>
        <dbReference type="SAM" id="SignalP"/>
    </source>
</evidence>
<accession>A0A0L8VDX6</accession>
<dbReference type="EMBL" id="LGIA01000029">
    <property type="protein sequence ID" value="KOH46392.1"/>
    <property type="molecule type" value="Genomic_DNA"/>
</dbReference>
<dbReference type="Pfam" id="PF14292">
    <property type="entry name" value="SusE"/>
    <property type="match status" value="1"/>
</dbReference>
<dbReference type="OrthoDB" id="975117at2"/>
<dbReference type="PROSITE" id="PS51257">
    <property type="entry name" value="PROKAR_LIPOPROTEIN"/>
    <property type="match status" value="1"/>
</dbReference>
<comment type="caution">
    <text evidence="3">The sequence shown here is derived from an EMBL/GenBank/DDBJ whole genome shotgun (WGS) entry which is preliminary data.</text>
</comment>
<feature type="signal peptide" evidence="1">
    <location>
        <begin position="1"/>
        <end position="22"/>
    </location>
</feature>
<reference evidence="4" key="1">
    <citation type="submission" date="2015-07" db="EMBL/GenBank/DDBJ databases">
        <title>Genome sequencing of Sunxiuqinia dokdonensis strain SK.</title>
        <authorList>
            <person name="Ahn S."/>
            <person name="Kim B.-C."/>
        </authorList>
    </citation>
    <scope>NUCLEOTIDE SEQUENCE [LARGE SCALE GENOMIC DNA]</scope>
    <source>
        <strain evidence="4">SK</strain>
    </source>
</reference>
<dbReference type="Gene3D" id="2.60.40.3620">
    <property type="match status" value="1"/>
</dbReference>
<keyword evidence="1" id="KW-0732">Signal</keyword>
<protein>
    <recommendedName>
        <fullName evidence="2">SusE outer membrane protein domain-containing protein</fullName>
    </recommendedName>
</protein>
<dbReference type="InterPro" id="IPR025970">
    <property type="entry name" value="SusE"/>
</dbReference>